<keyword evidence="8" id="KW-0178">Competence</keyword>
<dbReference type="EMBL" id="JMHU01000026">
    <property type="protein sequence ID" value="KDA45165.1"/>
    <property type="molecule type" value="Genomic_DNA"/>
</dbReference>
<comment type="similarity">
    <text evidence="9">Belongs to the ComGC family.</text>
</comment>
<dbReference type="InterPro" id="IPR016940">
    <property type="entry name" value="ComGC"/>
</dbReference>
<evidence type="ECO:0000256" key="4">
    <source>
        <dbReference type="ARBA" id="ARBA00022481"/>
    </source>
</evidence>
<evidence type="ECO:0000256" key="10">
    <source>
        <dbReference type="SAM" id="Phobius"/>
    </source>
</evidence>
<name>A0AAJ6FYX7_9LACO</name>
<dbReference type="NCBIfam" id="TIGR02532">
    <property type="entry name" value="IV_pilin_GFxxxE"/>
    <property type="match status" value="1"/>
</dbReference>
<evidence type="ECO:0000256" key="7">
    <source>
        <dbReference type="ARBA" id="ARBA00023136"/>
    </source>
</evidence>
<keyword evidence="3" id="KW-1003">Cell membrane</keyword>
<keyword evidence="13" id="KW-1185">Reference proteome</keyword>
<keyword evidence="5 10" id="KW-0812">Transmembrane</keyword>
<evidence type="ECO:0000256" key="1">
    <source>
        <dbReference type="ARBA" id="ARBA00004162"/>
    </source>
</evidence>
<organism evidence="12 14">
    <name type="scientific">Ligilactobacillus animalis</name>
    <dbReference type="NCBI Taxonomy" id="1605"/>
    <lineage>
        <taxon>Bacteria</taxon>
        <taxon>Bacillati</taxon>
        <taxon>Bacillota</taxon>
        <taxon>Bacilli</taxon>
        <taxon>Lactobacillales</taxon>
        <taxon>Lactobacillaceae</taxon>
        <taxon>Ligilactobacillus</taxon>
    </lineage>
</organism>
<evidence type="ECO:0000313" key="13">
    <source>
        <dbReference type="Proteomes" id="UP000027129"/>
    </source>
</evidence>
<keyword evidence="6 10" id="KW-1133">Transmembrane helix</keyword>
<keyword evidence="7 10" id="KW-0472">Membrane</keyword>
<protein>
    <submittedName>
        <fullName evidence="12">Prepilin-type N-terminal cleavage/methylation domain-containing protein</fullName>
    </submittedName>
    <submittedName>
        <fullName evidence="11">Type II secretion system protein G, gspG</fullName>
    </submittedName>
</protein>
<evidence type="ECO:0000256" key="8">
    <source>
        <dbReference type="ARBA" id="ARBA00023287"/>
    </source>
</evidence>
<proteinExistence type="inferred from homology"/>
<dbReference type="PIRSF" id="PIRSF029928">
    <property type="entry name" value="Late_competence_ComGC"/>
    <property type="match status" value="1"/>
</dbReference>
<dbReference type="InterPro" id="IPR012902">
    <property type="entry name" value="N_methyl_site"/>
</dbReference>
<dbReference type="SUPFAM" id="SSF54523">
    <property type="entry name" value="Pili subunits"/>
    <property type="match status" value="1"/>
</dbReference>
<feature type="transmembrane region" description="Helical" evidence="10">
    <location>
        <begin position="12"/>
        <end position="33"/>
    </location>
</feature>
<accession>A0AAJ6FYX7</accession>
<evidence type="ECO:0000256" key="6">
    <source>
        <dbReference type="ARBA" id="ARBA00022989"/>
    </source>
</evidence>
<evidence type="ECO:0000256" key="5">
    <source>
        <dbReference type="ARBA" id="ARBA00022692"/>
    </source>
</evidence>
<comment type="subcellular location">
    <subcellularLocation>
        <location evidence="1">Cell membrane</location>
        <topology evidence="1">Single-pass membrane protein</topology>
    </subcellularLocation>
    <subcellularLocation>
        <location evidence="2">Cell surface</location>
    </subcellularLocation>
</comment>
<dbReference type="GO" id="GO:0009986">
    <property type="term" value="C:cell surface"/>
    <property type="evidence" value="ECO:0007669"/>
    <property type="project" value="UniProtKB-SubCell"/>
</dbReference>
<dbReference type="InterPro" id="IPR045584">
    <property type="entry name" value="Pilin-like"/>
</dbReference>
<gene>
    <name evidence="11" type="ORF">Lani381_1735</name>
    <name evidence="12" type="ORF">QFF56_02555</name>
</gene>
<dbReference type="Proteomes" id="UP000027129">
    <property type="component" value="Unassembled WGS sequence"/>
</dbReference>
<dbReference type="GO" id="GO:0005886">
    <property type="term" value="C:plasma membrane"/>
    <property type="evidence" value="ECO:0007669"/>
    <property type="project" value="UniProtKB-SubCell"/>
</dbReference>
<dbReference type="Gene3D" id="3.30.700.10">
    <property type="entry name" value="Glycoprotein, Type 4 Pilin"/>
    <property type="match status" value="1"/>
</dbReference>
<dbReference type="RefSeq" id="WP_010688045.1">
    <property type="nucleotide sequence ID" value="NZ_CABIZJ010000010.1"/>
</dbReference>
<dbReference type="EMBL" id="CP123751">
    <property type="protein sequence ID" value="WHQ80606.1"/>
    <property type="molecule type" value="Genomic_DNA"/>
</dbReference>
<evidence type="ECO:0000256" key="3">
    <source>
        <dbReference type="ARBA" id="ARBA00022475"/>
    </source>
</evidence>
<reference evidence="12" key="2">
    <citation type="submission" date="2023-04" db="EMBL/GenBank/DDBJ databases">
        <title>Four porcine-derived lactic acid bacteria strains analyses and their evaluation as potential probiotics based on genomics.</title>
        <authorList>
            <person name="Niu D."/>
        </authorList>
    </citation>
    <scope>NUCLEOTIDE SEQUENCE</scope>
    <source>
        <strain evidence="12">ZSB1</strain>
    </source>
</reference>
<evidence type="ECO:0000256" key="2">
    <source>
        <dbReference type="ARBA" id="ARBA00004241"/>
    </source>
</evidence>
<evidence type="ECO:0000313" key="14">
    <source>
        <dbReference type="Proteomes" id="UP001238155"/>
    </source>
</evidence>
<dbReference type="Proteomes" id="UP001238155">
    <property type="component" value="Chromosome"/>
</dbReference>
<dbReference type="GeneID" id="61226072"/>
<keyword evidence="4" id="KW-0488">Methylation</keyword>
<evidence type="ECO:0000313" key="11">
    <source>
        <dbReference type="EMBL" id="KDA45165.1"/>
    </source>
</evidence>
<sequence>MKKTKMKAFTLVEMAIVIFIISLLILIIIPNVAKQRSNAENVNTQALQAELDTQAQLYADEKGTAMENVAPTDLEKAGYLTAKQVAAIEKHHLKVEKKDQ</sequence>
<reference evidence="11 13" key="1">
    <citation type="submission" date="2014-04" db="EMBL/GenBank/DDBJ databases">
        <title>Draft Genome Sequence of Lactobacillus animalis 381-IL-28.</title>
        <authorList>
            <person name="Sturino J.M."/>
            <person name="Rajendran M."/>
            <person name="Altermann E."/>
        </authorList>
    </citation>
    <scope>NUCLEOTIDE SEQUENCE [LARGE SCALE GENOMIC DNA]</scope>
    <source>
        <strain evidence="11 13">381-IL-28</strain>
    </source>
</reference>
<dbReference type="GO" id="GO:0030420">
    <property type="term" value="P:establishment of competence for transformation"/>
    <property type="evidence" value="ECO:0007669"/>
    <property type="project" value="UniProtKB-KW"/>
</dbReference>
<evidence type="ECO:0000256" key="9">
    <source>
        <dbReference type="ARBA" id="ARBA00043982"/>
    </source>
</evidence>
<dbReference type="AlphaFoldDB" id="A0AAJ6FYX7"/>
<dbReference type="Pfam" id="PF07963">
    <property type="entry name" value="N_methyl"/>
    <property type="match status" value="1"/>
</dbReference>
<evidence type="ECO:0000313" key="12">
    <source>
        <dbReference type="EMBL" id="WHQ80606.1"/>
    </source>
</evidence>